<accession>A0AAN9AP74</accession>
<feature type="region of interest" description="Disordered" evidence="1">
    <location>
        <begin position="147"/>
        <end position="271"/>
    </location>
</feature>
<proteinExistence type="predicted"/>
<keyword evidence="4" id="KW-1185">Reference proteome</keyword>
<name>A0AAN9AP74_9CAEN</name>
<protein>
    <recommendedName>
        <fullName evidence="2">PID domain-containing protein</fullName>
    </recommendedName>
</protein>
<feature type="compositionally biased region" description="Low complexity" evidence="1">
    <location>
        <begin position="251"/>
        <end position="263"/>
    </location>
</feature>
<feature type="domain" description="PID" evidence="2">
    <location>
        <begin position="18"/>
        <end position="142"/>
    </location>
</feature>
<organism evidence="3 4">
    <name type="scientific">Littorina saxatilis</name>
    <dbReference type="NCBI Taxonomy" id="31220"/>
    <lineage>
        <taxon>Eukaryota</taxon>
        <taxon>Metazoa</taxon>
        <taxon>Spiralia</taxon>
        <taxon>Lophotrochozoa</taxon>
        <taxon>Mollusca</taxon>
        <taxon>Gastropoda</taxon>
        <taxon>Caenogastropoda</taxon>
        <taxon>Littorinimorpha</taxon>
        <taxon>Littorinoidea</taxon>
        <taxon>Littorinidae</taxon>
        <taxon>Littorina</taxon>
    </lineage>
</organism>
<evidence type="ECO:0000313" key="3">
    <source>
        <dbReference type="EMBL" id="KAK7090385.1"/>
    </source>
</evidence>
<evidence type="ECO:0000313" key="4">
    <source>
        <dbReference type="Proteomes" id="UP001374579"/>
    </source>
</evidence>
<evidence type="ECO:0000259" key="2">
    <source>
        <dbReference type="PROSITE" id="PS01179"/>
    </source>
</evidence>
<dbReference type="InterPro" id="IPR006020">
    <property type="entry name" value="PTB/PI_dom"/>
</dbReference>
<dbReference type="Pfam" id="PF14719">
    <property type="entry name" value="PID_2"/>
    <property type="match status" value="1"/>
</dbReference>
<dbReference type="SUPFAM" id="SSF50729">
    <property type="entry name" value="PH domain-like"/>
    <property type="match status" value="1"/>
</dbReference>
<sequence length="297" mass="32457">MFSRKKDTAKISDKTPVFHVRYIGNTETYVANGKGCSYAPVQRLWDNSPGEKHLRKVAVHINPMGIHLRDAEKREDELSRDFGIEDISFCNTDRAVNERIFSWICRNQQDARLDCHAVLCSTKQKAQTMAIVLSRAFQIAYKDWRAHNRKGDPGKSGTRKSGILNNNVSMVNGSQSKSGLNDSPIASHVSSSPITSREGKVANTELTSSPTLGSTSSQTSTLPIRPPRRGPTLPSAEVTIVSGDGSPKPVTSSSRPEKPSTSSGFMSSSILDSEVEEAIGSVDNLHADFDLEDSDTY</sequence>
<gene>
    <name evidence="3" type="ORF">V1264_010190</name>
</gene>
<dbReference type="SMART" id="SM00462">
    <property type="entry name" value="PTB"/>
    <property type="match status" value="1"/>
</dbReference>
<feature type="compositionally biased region" description="Low complexity" evidence="1">
    <location>
        <begin position="204"/>
        <end position="222"/>
    </location>
</feature>
<evidence type="ECO:0000256" key="1">
    <source>
        <dbReference type="SAM" id="MobiDB-lite"/>
    </source>
</evidence>
<feature type="compositionally biased region" description="Polar residues" evidence="1">
    <location>
        <begin position="163"/>
        <end position="181"/>
    </location>
</feature>
<dbReference type="AlphaFoldDB" id="A0AAN9AP74"/>
<reference evidence="3 4" key="1">
    <citation type="submission" date="2024-02" db="EMBL/GenBank/DDBJ databases">
        <title>Chromosome-scale genome assembly of the rough periwinkle Littorina saxatilis.</title>
        <authorList>
            <person name="De Jode A."/>
            <person name="Faria R."/>
            <person name="Formenti G."/>
            <person name="Sims Y."/>
            <person name="Smith T.P."/>
            <person name="Tracey A."/>
            <person name="Wood J.M.D."/>
            <person name="Zagrodzka Z.B."/>
            <person name="Johannesson K."/>
            <person name="Butlin R.K."/>
            <person name="Leder E.H."/>
        </authorList>
    </citation>
    <scope>NUCLEOTIDE SEQUENCE [LARGE SCALE GENOMIC DNA]</scope>
    <source>
        <strain evidence="3">Snail1</strain>
        <tissue evidence="3">Muscle</tissue>
    </source>
</reference>
<dbReference type="EMBL" id="JBAMIC010000024">
    <property type="protein sequence ID" value="KAK7090385.1"/>
    <property type="molecule type" value="Genomic_DNA"/>
</dbReference>
<dbReference type="PANTHER" id="PTHR11232:SF74">
    <property type="entry name" value="PTB DOMAIN-CONTAINING ADAPTER PROTEIN CED-6-LIKE PROTEIN"/>
    <property type="match status" value="1"/>
</dbReference>
<dbReference type="PANTHER" id="PTHR11232">
    <property type="entry name" value="PHOSPHOTYROSINE INTERACTION DOMAIN-CONTAINING FAMILY MEMBER"/>
    <property type="match status" value="1"/>
</dbReference>
<dbReference type="InterPro" id="IPR051133">
    <property type="entry name" value="Adapter_Engulfment-Domain"/>
</dbReference>
<dbReference type="PROSITE" id="PS01179">
    <property type="entry name" value="PID"/>
    <property type="match status" value="1"/>
</dbReference>
<dbReference type="Gene3D" id="2.30.29.30">
    <property type="entry name" value="Pleckstrin-homology domain (PH domain)/Phosphotyrosine-binding domain (PTB)"/>
    <property type="match status" value="1"/>
</dbReference>
<dbReference type="InterPro" id="IPR011993">
    <property type="entry name" value="PH-like_dom_sf"/>
</dbReference>
<comment type="caution">
    <text evidence="3">The sequence shown here is derived from an EMBL/GenBank/DDBJ whole genome shotgun (WGS) entry which is preliminary data.</text>
</comment>
<dbReference type="Proteomes" id="UP001374579">
    <property type="component" value="Unassembled WGS sequence"/>
</dbReference>